<protein>
    <submittedName>
        <fullName evidence="2">Uncharacterized protein</fullName>
    </submittedName>
</protein>
<proteinExistence type="predicted"/>
<dbReference type="Proteomes" id="UP001159363">
    <property type="component" value="Chromosome 1"/>
</dbReference>
<gene>
    <name evidence="2" type="ORF">PR048_000559</name>
</gene>
<keyword evidence="3" id="KW-1185">Reference proteome</keyword>
<accession>A0ABQ9IEZ3</accession>
<evidence type="ECO:0000256" key="1">
    <source>
        <dbReference type="SAM" id="MobiDB-lite"/>
    </source>
</evidence>
<evidence type="ECO:0000313" key="2">
    <source>
        <dbReference type="EMBL" id="KAJ8895234.1"/>
    </source>
</evidence>
<evidence type="ECO:0000313" key="3">
    <source>
        <dbReference type="Proteomes" id="UP001159363"/>
    </source>
</evidence>
<feature type="compositionally biased region" description="Polar residues" evidence="1">
    <location>
        <begin position="83"/>
        <end position="93"/>
    </location>
</feature>
<feature type="region of interest" description="Disordered" evidence="1">
    <location>
        <begin position="78"/>
        <end position="102"/>
    </location>
</feature>
<dbReference type="EMBL" id="JARBHB010000001">
    <property type="protein sequence ID" value="KAJ8895234.1"/>
    <property type="molecule type" value="Genomic_DNA"/>
</dbReference>
<reference evidence="2 3" key="1">
    <citation type="submission" date="2023-02" db="EMBL/GenBank/DDBJ databases">
        <title>LHISI_Scaffold_Assembly.</title>
        <authorList>
            <person name="Stuart O.P."/>
            <person name="Cleave R."/>
            <person name="Magrath M.J.L."/>
            <person name="Mikheyev A.S."/>
        </authorList>
    </citation>
    <scope>NUCLEOTIDE SEQUENCE [LARGE SCALE GENOMIC DNA]</scope>
    <source>
        <strain evidence="2">Daus_M_001</strain>
        <tissue evidence="2">Leg muscle</tissue>
    </source>
</reference>
<sequence>MLCLGFEPRASRTPDRRLTNRLRHGRSILKAVHDKVSTFENNLRKKSLPLPAYILTGVPSDMRPVKLTTMDGKGAVKGKESAISCSKKPSQHPTRVVSGNHEDWTRGVEPGFSRYLSTDWGRGFVVVRLLASHFGESGSIPRGVAPGFSRVGIMPDDAAGRRTFLGILHSVFTSFHPHRFLRPLPRSLHSEYHPPPELCDLLDISRSPLLKGQRRSAVATLSLSLGRGCSAGVAHFGEGERKREILEKTRRPAAWSGTTPTCENPGVTPPGIEPGSPWWEASRLTARPPRPSPPPPIAVAWSRTTVQSLRLGEAVLVVLYLKESSFVSSAEHAIPGRISFEC</sequence>
<name>A0ABQ9IEZ3_9NEOP</name>
<comment type="caution">
    <text evidence="2">The sequence shown here is derived from an EMBL/GenBank/DDBJ whole genome shotgun (WGS) entry which is preliminary data.</text>
</comment>
<feature type="region of interest" description="Disordered" evidence="1">
    <location>
        <begin position="251"/>
        <end position="278"/>
    </location>
</feature>
<organism evidence="2 3">
    <name type="scientific">Dryococelus australis</name>
    <dbReference type="NCBI Taxonomy" id="614101"/>
    <lineage>
        <taxon>Eukaryota</taxon>
        <taxon>Metazoa</taxon>
        <taxon>Ecdysozoa</taxon>
        <taxon>Arthropoda</taxon>
        <taxon>Hexapoda</taxon>
        <taxon>Insecta</taxon>
        <taxon>Pterygota</taxon>
        <taxon>Neoptera</taxon>
        <taxon>Polyneoptera</taxon>
        <taxon>Phasmatodea</taxon>
        <taxon>Verophasmatodea</taxon>
        <taxon>Anareolatae</taxon>
        <taxon>Phasmatidae</taxon>
        <taxon>Eurycanthinae</taxon>
        <taxon>Dryococelus</taxon>
    </lineage>
</organism>